<keyword evidence="2" id="KW-0486">Methionine biosynthesis</keyword>
<dbReference type="EC" id="5.3.1.23" evidence="2"/>
<protein>
    <recommendedName>
        <fullName evidence="2">Methylthioribose-1-phosphate isomerase</fullName>
        <shortName evidence="2">M1Pi</shortName>
        <shortName evidence="2">MTR-1-P isomerase</shortName>
        <ecNumber evidence="2">5.3.1.23</ecNumber>
    </recommendedName>
    <alternativeName>
        <fullName evidence="2">S-methyl-5-thioribose-1-phosphate isomerase</fullName>
    </alternativeName>
</protein>
<dbReference type="InterPro" id="IPR042529">
    <property type="entry name" value="IF_2B-like_C"/>
</dbReference>
<reference evidence="4" key="1">
    <citation type="journal article" date="2019" name="Int. J. Syst. Evol. Microbiol.">
        <title>The Global Catalogue of Microorganisms (GCM) 10K type strain sequencing project: providing services to taxonomists for standard genome sequencing and annotation.</title>
        <authorList>
            <consortium name="The Broad Institute Genomics Platform"/>
            <consortium name="The Broad Institute Genome Sequencing Center for Infectious Disease"/>
            <person name="Wu L."/>
            <person name="Ma J."/>
        </authorList>
    </citation>
    <scope>NUCLEOTIDE SEQUENCE [LARGE SCALE GENOMIC DNA]</scope>
    <source>
        <strain evidence="4">KCTC 52438</strain>
    </source>
</reference>
<dbReference type="Gene3D" id="1.20.120.420">
    <property type="entry name" value="translation initiation factor eif-2b, domain 1"/>
    <property type="match status" value="1"/>
</dbReference>
<feature type="binding site" evidence="2">
    <location>
        <begin position="265"/>
        <end position="266"/>
    </location>
    <ligand>
        <name>substrate</name>
    </ligand>
</feature>
<dbReference type="Pfam" id="PF01008">
    <property type="entry name" value="IF-2B"/>
    <property type="match status" value="1"/>
</dbReference>
<dbReference type="SUPFAM" id="SSF100950">
    <property type="entry name" value="NagB/RpiA/CoA transferase-like"/>
    <property type="match status" value="1"/>
</dbReference>
<feature type="active site" description="Proton donor" evidence="2">
    <location>
        <position position="255"/>
    </location>
</feature>
<dbReference type="GO" id="GO:0046523">
    <property type="term" value="F:S-methyl-5-thioribose-1-phosphate isomerase activity"/>
    <property type="evidence" value="ECO:0007669"/>
    <property type="project" value="UniProtKB-EC"/>
</dbReference>
<dbReference type="EMBL" id="JBHRSZ010000005">
    <property type="protein sequence ID" value="MFC3152076.1"/>
    <property type="molecule type" value="Genomic_DNA"/>
</dbReference>
<feature type="binding site" evidence="2">
    <location>
        <position position="214"/>
    </location>
    <ligand>
        <name>substrate</name>
    </ligand>
</feature>
<dbReference type="NCBIfam" id="TIGR00524">
    <property type="entry name" value="eIF-2B_rel"/>
    <property type="match status" value="1"/>
</dbReference>
<dbReference type="HAMAP" id="MF_01678">
    <property type="entry name" value="Salvage_MtnA"/>
    <property type="match status" value="1"/>
</dbReference>
<evidence type="ECO:0000256" key="2">
    <source>
        <dbReference type="HAMAP-Rule" id="MF_01678"/>
    </source>
</evidence>
<name>A0ABV7HHE8_9GAMM</name>
<feature type="site" description="Transition state stabilizer" evidence="2">
    <location>
        <position position="175"/>
    </location>
</feature>
<dbReference type="NCBIfam" id="NF004326">
    <property type="entry name" value="PRK05720.1"/>
    <property type="match status" value="1"/>
</dbReference>
<dbReference type="Proteomes" id="UP001595476">
    <property type="component" value="Unassembled WGS sequence"/>
</dbReference>
<evidence type="ECO:0000313" key="3">
    <source>
        <dbReference type="EMBL" id="MFC3152076.1"/>
    </source>
</evidence>
<dbReference type="InterPro" id="IPR000649">
    <property type="entry name" value="IF-2B-related"/>
</dbReference>
<dbReference type="InterPro" id="IPR011559">
    <property type="entry name" value="Initiation_fac_2B_a/b/d"/>
</dbReference>
<keyword evidence="2" id="KW-0028">Amino-acid biosynthesis</keyword>
<organism evidence="3 4">
    <name type="scientific">Litoribrevibacter euphylliae</name>
    <dbReference type="NCBI Taxonomy" id="1834034"/>
    <lineage>
        <taxon>Bacteria</taxon>
        <taxon>Pseudomonadati</taxon>
        <taxon>Pseudomonadota</taxon>
        <taxon>Gammaproteobacteria</taxon>
        <taxon>Oceanospirillales</taxon>
        <taxon>Oceanospirillaceae</taxon>
        <taxon>Litoribrevibacter</taxon>
    </lineage>
</organism>
<dbReference type="NCBIfam" id="TIGR00512">
    <property type="entry name" value="salvage_mtnA"/>
    <property type="match status" value="1"/>
</dbReference>
<dbReference type="PANTHER" id="PTHR43475:SF1">
    <property type="entry name" value="METHYLTHIORIBOSE-1-PHOSPHATE ISOMERASE"/>
    <property type="match status" value="1"/>
</dbReference>
<evidence type="ECO:0000313" key="4">
    <source>
        <dbReference type="Proteomes" id="UP001595476"/>
    </source>
</evidence>
<accession>A0ABV7HHE8</accession>
<feature type="binding site" evidence="2">
    <location>
        <begin position="62"/>
        <end position="64"/>
    </location>
    <ligand>
        <name>substrate</name>
    </ligand>
</feature>
<dbReference type="Gene3D" id="3.40.50.10470">
    <property type="entry name" value="Translation initiation factor eif-2b, domain 2"/>
    <property type="match status" value="1"/>
</dbReference>
<dbReference type="InterPro" id="IPR005251">
    <property type="entry name" value="IF-M1Pi"/>
</dbReference>
<feature type="binding site" evidence="2">
    <location>
        <position position="105"/>
    </location>
    <ligand>
        <name>substrate</name>
    </ligand>
</feature>
<sequence>MATTNSLPSTLMNFEPQEFSPIRWNNGALELLDQRLLPHQIHWISYQDAPSVAHAITDMVVRGAPAIGITAAYGVALSAMAHRGTLSSEDLTPIMADITLLSNSRPTAINLMWALDRMKLCLLKAVAKHTAIDAIVTALIEEAISIHQQDIHFCHSIGDHGADLLSPNSTVYTHCNAGALATGGHGTALGVIRSAFTQDKISQVFAGETRPWLQGARLTSWELQQAGIPVRLVTEGAAGHTLKHNSVDWLIVGADRIAADGSVANKVGTYNLAILARHHNCKVMVAAPSSTFDLTIHQGDDIPIEQRADQEVTHYQDIPIAPEGVSALNPSFDVTPADLIDAIVTERGVIERPNREKIAAHFDS</sequence>
<keyword evidence="4" id="KW-1185">Reference proteome</keyword>
<evidence type="ECO:0000256" key="1">
    <source>
        <dbReference type="ARBA" id="ARBA00023235"/>
    </source>
</evidence>
<keyword evidence="1 2" id="KW-0413">Isomerase</keyword>
<comment type="pathway">
    <text evidence="2">Amino-acid biosynthesis; L-methionine biosynthesis via salvage pathway; L-methionine from S-methyl-5-thio-alpha-D-ribose 1-phosphate: step 1/6.</text>
</comment>
<proteinExistence type="inferred from homology"/>
<dbReference type="InterPro" id="IPR027363">
    <property type="entry name" value="M1Pi_N"/>
</dbReference>
<comment type="caution">
    <text evidence="3">The sequence shown here is derived from an EMBL/GenBank/DDBJ whole genome shotgun (WGS) entry which is preliminary data.</text>
</comment>
<dbReference type="PANTHER" id="PTHR43475">
    <property type="entry name" value="METHYLTHIORIBOSE-1-PHOSPHATE ISOMERASE"/>
    <property type="match status" value="1"/>
</dbReference>
<gene>
    <name evidence="2 3" type="primary">mtnA</name>
    <name evidence="3" type="ORF">ACFOEK_13620</name>
</gene>
<dbReference type="RefSeq" id="WP_386721857.1">
    <property type="nucleotide sequence ID" value="NZ_JBHRSZ010000005.1"/>
</dbReference>
<comment type="similarity">
    <text evidence="2">Belongs to the EIF-2B alpha/beta/delta subunits family. MtnA subfamily.</text>
</comment>
<comment type="catalytic activity">
    <reaction evidence="2">
        <text>5-(methylsulfanyl)-alpha-D-ribose 1-phosphate = 5-(methylsulfanyl)-D-ribulose 1-phosphate</text>
        <dbReference type="Rhea" id="RHEA:19989"/>
        <dbReference type="ChEBI" id="CHEBI:58533"/>
        <dbReference type="ChEBI" id="CHEBI:58548"/>
        <dbReference type="EC" id="5.3.1.23"/>
    </reaction>
</comment>
<dbReference type="InterPro" id="IPR037171">
    <property type="entry name" value="NagB/RpiA_transferase-like"/>
</dbReference>
<comment type="function">
    <text evidence="2">Catalyzes the interconversion of methylthioribose-1-phosphate (MTR-1-P) into methylthioribulose-1-phosphate (MTRu-1-P).</text>
</comment>